<keyword evidence="1" id="KW-0812">Transmembrane</keyword>
<keyword evidence="1" id="KW-1133">Transmembrane helix</keyword>
<name>A0A7S0R6H3_9CHLO</name>
<protein>
    <submittedName>
        <fullName evidence="2">Uncharacterized protein</fullName>
    </submittedName>
</protein>
<dbReference type="AlphaFoldDB" id="A0A7S0R6H3"/>
<feature type="transmembrane region" description="Helical" evidence="1">
    <location>
        <begin position="56"/>
        <end position="76"/>
    </location>
</feature>
<proteinExistence type="predicted"/>
<dbReference type="EMBL" id="HBFA01018724">
    <property type="protein sequence ID" value="CAD8668531.1"/>
    <property type="molecule type" value="Transcribed_RNA"/>
</dbReference>
<evidence type="ECO:0000256" key="1">
    <source>
        <dbReference type="SAM" id="Phobius"/>
    </source>
</evidence>
<feature type="transmembrane region" description="Helical" evidence="1">
    <location>
        <begin position="376"/>
        <end position="405"/>
    </location>
</feature>
<keyword evidence="1" id="KW-0472">Membrane</keyword>
<evidence type="ECO:0000313" key="2">
    <source>
        <dbReference type="EMBL" id="CAD8668531.1"/>
    </source>
</evidence>
<reference evidence="2" key="1">
    <citation type="submission" date="2021-01" db="EMBL/GenBank/DDBJ databases">
        <authorList>
            <person name="Corre E."/>
            <person name="Pelletier E."/>
            <person name="Niang G."/>
            <person name="Scheremetjew M."/>
            <person name="Finn R."/>
            <person name="Kale V."/>
            <person name="Holt S."/>
            <person name="Cochrane G."/>
            <person name="Meng A."/>
            <person name="Brown T."/>
            <person name="Cohen L."/>
        </authorList>
    </citation>
    <scope>NUCLEOTIDE SEQUENCE</scope>
    <source>
        <strain evidence="2">CCMP722</strain>
    </source>
</reference>
<organism evidence="2">
    <name type="scientific">Pyramimonas obovata</name>
    <dbReference type="NCBI Taxonomy" id="1411642"/>
    <lineage>
        <taxon>Eukaryota</taxon>
        <taxon>Viridiplantae</taxon>
        <taxon>Chlorophyta</taxon>
        <taxon>Pyramimonadophyceae</taxon>
        <taxon>Pyramimonadales</taxon>
        <taxon>Pyramimonadaceae</taxon>
        <taxon>Pyramimonas</taxon>
        <taxon>Pyramimonas incertae sedis</taxon>
    </lineage>
</organism>
<gene>
    <name evidence="2" type="ORF">POBO1169_LOCUS9576</name>
</gene>
<sequence>MSSIHSDSSAALSEKPQGVLGALKFFLSVVYEETFAYQTIKLVRTYDWRLSLMKRVFTSGVLLYIIFFIVLFHGYVEYEAPTVVINPTVRRVNEKMLPFENATTTAGGAGSTPNYCFGVSYIYFKDVYEFINNFCVDYLALPEFTVQRVNSVGVTTYARQREMTSTNCPILRSKEDAKSSTCKNGENPEREARGSFVQGAEDIQLVFKSSYITSYGASVTEAETTFTADCALAPTPKECRSFKFEEGQPVILSLKELMFIAGVNLDAENEDSGGIGVDDPDIKQTWPTYRMTGMRLILSLKYENFFNMKPFFMKNILTVTVVQGNQGAWTKVDERNILKTMGFKDGTQNGANVTARDMWGVEMIFSSTSQVGRPSMATFLVTLLGSMVLLALATSMVDITAGMIIQGFRESKYEMDLDLRIKTALRMHFLKEKAVVEDEDAKKPGDNNKLGQMLYNLCCLEVGDDDELTMEQLAEIKRKEEFEREKDQLEAGINYVFLEPEHILAEWQTQMEKVAKTKKAIRRAQVNFRHQLRKAKVRNGEFIFAVGEPNHVTSHAKFQWCYTNLELQDKDKFKPGMVGEYNPWIPLKHATSAAYFVSANDVGHLLMCIIQPIRNDGQLGPKVVKITNLVRTDNAFLEHRNHADTFSDSSLVQMHCFIEQGTELLPAILKIDGERISVAEVDLRQWVQFLNPEFKDAPEHVDDSEGYPEYLDTQLQVFKDVTKAEVEKRVQYIQRMKIAAEEASSNKGLLKIAQVLEKFGTDDHRKKPLADIADIDEHPGVEPGTLVMDDKTGVQIKIPFIASAPMDEFLELHPSPNDGIYLQLSHAKETFLLYIRFDVPLDRDVTLAIVKKRRVSPPMPQVPPQGTNWVNEVLNDPA</sequence>
<accession>A0A7S0R6H3</accession>